<gene>
    <name evidence="2" type="ORF">A2519_01830</name>
</gene>
<dbReference type="Proteomes" id="UP000179243">
    <property type="component" value="Unassembled WGS sequence"/>
</dbReference>
<dbReference type="SMART" id="SM00670">
    <property type="entry name" value="PINc"/>
    <property type="match status" value="1"/>
</dbReference>
<protein>
    <submittedName>
        <fullName evidence="2">Putative toxin-antitoxin system toxin component, PIN family</fullName>
    </submittedName>
</protein>
<feature type="domain" description="PIN" evidence="1">
    <location>
        <begin position="1"/>
        <end position="113"/>
    </location>
</feature>
<dbReference type="PANTHER" id="PTHR34610:SF3">
    <property type="entry name" value="SSL7007 PROTEIN"/>
    <property type="match status" value="1"/>
</dbReference>
<dbReference type="InterPro" id="IPR002850">
    <property type="entry name" value="PIN_toxin-like"/>
</dbReference>
<reference evidence="2 3" key="1">
    <citation type="journal article" date="2016" name="Nat. Commun.">
        <title>Thousands of microbial genomes shed light on interconnected biogeochemical processes in an aquifer system.</title>
        <authorList>
            <person name="Anantharaman K."/>
            <person name="Brown C.T."/>
            <person name="Hug L.A."/>
            <person name="Sharon I."/>
            <person name="Castelle C.J."/>
            <person name="Probst A.J."/>
            <person name="Thomas B.C."/>
            <person name="Singh A."/>
            <person name="Wilkins M.J."/>
            <person name="Karaoz U."/>
            <person name="Brodie E.L."/>
            <person name="Williams K.H."/>
            <person name="Hubbard S.S."/>
            <person name="Banfield J.F."/>
        </authorList>
    </citation>
    <scope>NUCLEOTIDE SEQUENCE [LARGE SCALE GENOMIC DNA]</scope>
</reference>
<dbReference type="SUPFAM" id="SSF88723">
    <property type="entry name" value="PIN domain-like"/>
    <property type="match status" value="1"/>
</dbReference>
<comment type="caution">
    <text evidence="2">The sequence shown here is derived from an EMBL/GenBank/DDBJ whole genome shotgun (WGS) entry which is preliminary data.</text>
</comment>
<evidence type="ECO:0000313" key="2">
    <source>
        <dbReference type="EMBL" id="OGK05807.1"/>
    </source>
</evidence>
<evidence type="ECO:0000259" key="1">
    <source>
        <dbReference type="SMART" id="SM00670"/>
    </source>
</evidence>
<dbReference type="PANTHER" id="PTHR34610">
    <property type="entry name" value="SSL7007 PROTEIN"/>
    <property type="match status" value="1"/>
</dbReference>
<dbReference type="InterPro" id="IPR029060">
    <property type="entry name" value="PIN-like_dom_sf"/>
</dbReference>
<proteinExistence type="predicted"/>
<dbReference type="InterPro" id="IPR002716">
    <property type="entry name" value="PIN_dom"/>
</dbReference>
<dbReference type="EMBL" id="MFYX01000047">
    <property type="protein sequence ID" value="OGK05807.1"/>
    <property type="molecule type" value="Genomic_DNA"/>
</dbReference>
<accession>A0A1F7FH24</accession>
<evidence type="ECO:0000313" key="3">
    <source>
        <dbReference type="Proteomes" id="UP000179243"/>
    </source>
</evidence>
<sequence>MRIILDTNVLVSGIFFKGPPFRILETWKQSKIKIVASNSILEEYTRTIHRLSHQFPAIDVSDFWDLLTVKAEIVAEIVLLKPISRDKSDDKFLACALSSKVSIIVSGDDDPFISSSF</sequence>
<dbReference type="AlphaFoldDB" id="A0A1F7FH24"/>
<dbReference type="NCBIfam" id="TIGR00305">
    <property type="entry name" value="putative toxin-antitoxin system toxin component, PIN family"/>
    <property type="match status" value="1"/>
</dbReference>
<organism evidence="2 3">
    <name type="scientific">Candidatus Raymondbacteria bacterium RIFOXYD12_FULL_49_13</name>
    <dbReference type="NCBI Taxonomy" id="1817890"/>
    <lineage>
        <taxon>Bacteria</taxon>
        <taxon>Raymondiibacteriota</taxon>
    </lineage>
</organism>
<dbReference type="Pfam" id="PF13470">
    <property type="entry name" value="PIN_3"/>
    <property type="match status" value="1"/>
</dbReference>
<name>A0A1F7FH24_UNCRA</name>